<dbReference type="GO" id="GO:0008483">
    <property type="term" value="F:transaminase activity"/>
    <property type="evidence" value="ECO:0007669"/>
    <property type="project" value="UniProtKB-KW"/>
</dbReference>
<evidence type="ECO:0000313" key="7">
    <source>
        <dbReference type="Proteomes" id="UP000660729"/>
    </source>
</evidence>
<dbReference type="SUPFAM" id="SSF53383">
    <property type="entry name" value="PLP-dependent transferases"/>
    <property type="match status" value="1"/>
</dbReference>
<accession>A0A8H6VN14</accession>
<protein>
    <submittedName>
        <fullName evidence="6">Putative aminotransferase</fullName>
    </submittedName>
</protein>
<evidence type="ECO:0000256" key="4">
    <source>
        <dbReference type="RuleBase" id="RU003560"/>
    </source>
</evidence>
<comment type="similarity">
    <text evidence="2 4">Belongs to the class-III pyridoxal-phosphate-dependent aminotransferase family.</text>
</comment>
<dbReference type="OrthoDB" id="5419315at2759"/>
<evidence type="ECO:0000256" key="5">
    <source>
        <dbReference type="SAM" id="MobiDB-lite"/>
    </source>
</evidence>
<dbReference type="InterPro" id="IPR015421">
    <property type="entry name" value="PyrdxlP-dep_Trfase_major"/>
</dbReference>
<keyword evidence="3 4" id="KW-0663">Pyridoxal phosphate</keyword>
<keyword evidence="6" id="KW-0808">Transferase</keyword>
<dbReference type="EMBL" id="JABCIY010000007">
    <property type="protein sequence ID" value="KAF7197830.1"/>
    <property type="molecule type" value="Genomic_DNA"/>
</dbReference>
<evidence type="ECO:0000256" key="3">
    <source>
        <dbReference type="ARBA" id="ARBA00022898"/>
    </source>
</evidence>
<dbReference type="NCBIfam" id="NF005685">
    <property type="entry name" value="PRK07483.1"/>
    <property type="match status" value="1"/>
</dbReference>
<keyword evidence="7" id="KW-1185">Reference proteome</keyword>
<dbReference type="InterPro" id="IPR015422">
    <property type="entry name" value="PyrdxlP-dep_Trfase_small"/>
</dbReference>
<comment type="caution">
    <text evidence="6">The sequence shown here is derived from an EMBL/GenBank/DDBJ whole genome shotgun (WGS) entry which is preliminary data.</text>
</comment>
<dbReference type="Gene3D" id="3.40.640.10">
    <property type="entry name" value="Type I PLP-dependent aspartate aminotransferase-like (Major domain)"/>
    <property type="match status" value="1"/>
</dbReference>
<reference evidence="6" key="1">
    <citation type="submission" date="2020-04" db="EMBL/GenBank/DDBJ databases">
        <title>Draft genome resource of the tomato pathogen Pseudocercospora fuligena.</title>
        <authorList>
            <person name="Zaccaron A."/>
        </authorList>
    </citation>
    <scope>NUCLEOTIDE SEQUENCE</scope>
    <source>
        <strain evidence="6">PF001</strain>
    </source>
</reference>
<proteinExistence type="inferred from homology"/>
<comment type="cofactor">
    <cofactor evidence="1">
        <name>pyridoxal 5'-phosphate</name>
        <dbReference type="ChEBI" id="CHEBI:597326"/>
    </cofactor>
</comment>
<dbReference type="Proteomes" id="UP000660729">
    <property type="component" value="Unassembled WGS sequence"/>
</dbReference>
<dbReference type="GO" id="GO:0005829">
    <property type="term" value="C:cytosol"/>
    <property type="evidence" value="ECO:0007669"/>
    <property type="project" value="TreeGrafter"/>
</dbReference>
<evidence type="ECO:0000313" key="6">
    <source>
        <dbReference type="EMBL" id="KAF7197830.1"/>
    </source>
</evidence>
<dbReference type="InterPro" id="IPR005814">
    <property type="entry name" value="Aminotrans_3"/>
</dbReference>
<dbReference type="Pfam" id="PF00202">
    <property type="entry name" value="Aminotran_3"/>
    <property type="match status" value="1"/>
</dbReference>
<dbReference type="PANTHER" id="PTHR43094">
    <property type="entry name" value="AMINOTRANSFERASE"/>
    <property type="match status" value="1"/>
</dbReference>
<dbReference type="CDD" id="cd00610">
    <property type="entry name" value="OAT_like"/>
    <property type="match status" value="1"/>
</dbReference>
<dbReference type="PANTHER" id="PTHR43094:SF1">
    <property type="entry name" value="AMINOTRANSFERASE CLASS-III"/>
    <property type="match status" value="1"/>
</dbReference>
<organism evidence="6 7">
    <name type="scientific">Pseudocercospora fuligena</name>
    <dbReference type="NCBI Taxonomy" id="685502"/>
    <lineage>
        <taxon>Eukaryota</taxon>
        <taxon>Fungi</taxon>
        <taxon>Dikarya</taxon>
        <taxon>Ascomycota</taxon>
        <taxon>Pezizomycotina</taxon>
        <taxon>Dothideomycetes</taxon>
        <taxon>Dothideomycetidae</taxon>
        <taxon>Mycosphaerellales</taxon>
        <taxon>Mycosphaerellaceae</taxon>
        <taxon>Pseudocercospora</taxon>
    </lineage>
</organism>
<dbReference type="InterPro" id="IPR015424">
    <property type="entry name" value="PyrdxlP-dep_Trfase"/>
</dbReference>
<dbReference type="GO" id="GO:0030170">
    <property type="term" value="F:pyridoxal phosphate binding"/>
    <property type="evidence" value="ECO:0007669"/>
    <property type="project" value="InterPro"/>
</dbReference>
<feature type="region of interest" description="Disordered" evidence="5">
    <location>
        <begin position="1"/>
        <end position="23"/>
    </location>
</feature>
<dbReference type="FunFam" id="3.40.640.10:FF:000004">
    <property type="entry name" value="Acetylornithine aminotransferase"/>
    <property type="match status" value="1"/>
</dbReference>
<gene>
    <name evidence="6" type="ORF">HII31_00919</name>
</gene>
<keyword evidence="6" id="KW-0032">Aminotransferase</keyword>
<dbReference type="AlphaFoldDB" id="A0A8H6VN14"/>
<evidence type="ECO:0000256" key="1">
    <source>
        <dbReference type="ARBA" id="ARBA00001933"/>
    </source>
</evidence>
<sequence length="472" mass="51934">MGAATLTETAEIESKPKSRIENQQGSESFIFHRSQRDQPTNIVSGSGISFTTNDGQHIIDASAGPSVAILGHNQPRVMNAVLRQMQSISYAYSMGYTTTAGEELARLLLEDQPGGLSRAIFVNSGSEATDAALKLASQYWIERGQPRKTNFIARKQSYHGNTLGALCVSGHESRREMYQSWMSTNVSFVDPCYTYRAQVSTETEEEYVDRLAVQFEQEIMRLGADTVAAFIMEPVSGTTLGCVPPAKGYMQSIRRICDRHDILLIYDEIMCGIGKTGAMHAWEQEGASPDIQTIGKALGAGFVPISGVLAKQKVYDSVANGSKTLAHGHTFQAHPIACAAALEVQRIIREEDLLSNVAIRGEQLQQELHKHLSGLPHVGDIRGRGLFMAVEFMKEPSSRTPFPLGCGYSDDIVRVAKQAGLNILGTLGHTGEHHVEHVIVCPPYTIQHEEVIEIVRRLRNAIKEVDRMRKTL</sequence>
<dbReference type="Gene3D" id="3.90.1150.10">
    <property type="entry name" value="Aspartate Aminotransferase, domain 1"/>
    <property type="match status" value="1"/>
</dbReference>
<evidence type="ECO:0000256" key="2">
    <source>
        <dbReference type="ARBA" id="ARBA00008954"/>
    </source>
</evidence>
<name>A0A8H6VN14_9PEZI</name>